<comment type="caution">
    <text evidence="2">The sequence shown here is derived from an EMBL/GenBank/DDBJ whole genome shotgun (WGS) entry which is preliminary data.</text>
</comment>
<feature type="transmembrane region" description="Helical" evidence="1">
    <location>
        <begin position="167"/>
        <end position="191"/>
    </location>
</feature>
<dbReference type="Proteomes" id="UP001153069">
    <property type="component" value="Unassembled WGS sequence"/>
</dbReference>
<keyword evidence="1" id="KW-0472">Membrane</keyword>
<keyword evidence="1" id="KW-1133">Transmembrane helix</keyword>
<feature type="transmembrane region" description="Helical" evidence="1">
    <location>
        <begin position="12"/>
        <end position="37"/>
    </location>
</feature>
<protein>
    <submittedName>
        <fullName evidence="2">Uncharacterized protein</fullName>
    </submittedName>
</protein>
<dbReference type="EMBL" id="CAICTM010001154">
    <property type="protein sequence ID" value="CAB9521021.1"/>
    <property type="molecule type" value="Genomic_DNA"/>
</dbReference>
<name>A0A9N8HP89_9STRA</name>
<evidence type="ECO:0000256" key="1">
    <source>
        <dbReference type="SAM" id="Phobius"/>
    </source>
</evidence>
<accession>A0A9N8HP89</accession>
<organism evidence="2 3">
    <name type="scientific">Seminavis robusta</name>
    <dbReference type="NCBI Taxonomy" id="568900"/>
    <lineage>
        <taxon>Eukaryota</taxon>
        <taxon>Sar</taxon>
        <taxon>Stramenopiles</taxon>
        <taxon>Ochrophyta</taxon>
        <taxon>Bacillariophyta</taxon>
        <taxon>Bacillariophyceae</taxon>
        <taxon>Bacillariophycidae</taxon>
        <taxon>Naviculales</taxon>
        <taxon>Naviculaceae</taxon>
        <taxon>Seminavis</taxon>
    </lineage>
</organism>
<feature type="transmembrane region" description="Helical" evidence="1">
    <location>
        <begin position="58"/>
        <end position="78"/>
    </location>
</feature>
<evidence type="ECO:0000313" key="2">
    <source>
        <dbReference type="EMBL" id="CAB9521021.1"/>
    </source>
</evidence>
<proteinExistence type="predicted"/>
<feature type="transmembrane region" description="Helical" evidence="1">
    <location>
        <begin position="84"/>
        <end position="102"/>
    </location>
</feature>
<feature type="transmembrane region" description="Helical" evidence="1">
    <location>
        <begin position="114"/>
        <end position="131"/>
    </location>
</feature>
<evidence type="ECO:0000313" key="3">
    <source>
        <dbReference type="Proteomes" id="UP001153069"/>
    </source>
</evidence>
<reference evidence="2" key="1">
    <citation type="submission" date="2020-06" db="EMBL/GenBank/DDBJ databases">
        <authorList>
            <consortium name="Plant Systems Biology data submission"/>
        </authorList>
    </citation>
    <scope>NUCLEOTIDE SEQUENCE</scope>
    <source>
        <strain evidence="2">D6</strain>
    </source>
</reference>
<keyword evidence="3" id="KW-1185">Reference proteome</keyword>
<gene>
    <name evidence="2" type="ORF">SEMRO_1156_G247250.1</name>
</gene>
<feature type="transmembrane region" description="Helical" evidence="1">
    <location>
        <begin position="203"/>
        <end position="223"/>
    </location>
</feature>
<dbReference type="AlphaFoldDB" id="A0A9N8HP89"/>
<keyword evidence="1" id="KW-0812">Transmembrane</keyword>
<sequence length="275" mass="30207">MIDTDDKNPSQLIYHAVPGAGFLLAGLLALIVLFFRMKQCPPDQTLQGSRNPCRDKKLLGPYGLLVMALAAGGCFWLGTDYGNFFHQVLFMCYFMAALVAFLESRERVASGWTQPAIALASFLIGFLWTSHGLHKTGMINSRVHVYAGLIDLSTAAAFAYSSIQDSFIAQVAGWALIMLQGVWMFYIGLFFCCIDINHHLVEAHLVFAVLAVTVMIILVIAAADFPKVRNTHQGEEGGDYRVVSSSTLEESEAPYLHGNVKHRATPRSVMDVALS</sequence>